<dbReference type="GO" id="GO:0005886">
    <property type="term" value="C:plasma membrane"/>
    <property type="evidence" value="ECO:0007669"/>
    <property type="project" value="TreeGrafter"/>
</dbReference>
<dbReference type="Proteomes" id="UP000759131">
    <property type="component" value="Unassembled WGS sequence"/>
</dbReference>
<proteinExistence type="inferred from homology"/>
<evidence type="ECO:0000256" key="1">
    <source>
        <dbReference type="ARBA" id="ARBA00005964"/>
    </source>
</evidence>
<sequence length="259" mass="29421">LSKGLFKRAIMESGAHMYNKDRDIVSKDESILLGKRIAKEQNCSESEDWLQCLRGLDAKVFNKYTIPLTYPVLGTEFLPISAQKAFAEKKYNSDVDIMAGIASTEGSMLAQDYVKNMLTLTNFIESTKTSDSVYHGLDVKRVDDYYLQNVHKNSSLELKKAFYQLFGDLMMKCPTYLFAKQVATNAKPGHNVYFYQVTYQNKYFAHMIGCDREGMGVCHVAETSFVYGLPYLIPDAYSDTDAIFSADLIKMWTNFAKYG</sequence>
<dbReference type="GO" id="GO:0019695">
    <property type="term" value="P:choline metabolic process"/>
    <property type="evidence" value="ECO:0007669"/>
    <property type="project" value="TreeGrafter"/>
</dbReference>
<evidence type="ECO:0000256" key="2">
    <source>
        <dbReference type="ARBA" id="ARBA00022487"/>
    </source>
</evidence>
<dbReference type="PANTHER" id="PTHR43918:SF4">
    <property type="entry name" value="CARBOXYLIC ESTER HYDROLASE"/>
    <property type="match status" value="1"/>
</dbReference>
<feature type="domain" description="Carboxylesterase type B" evidence="5">
    <location>
        <begin position="2"/>
        <end position="259"/>
    </location>
</feature>
<gene>
    <name evidence="6" type="ORF">OSB1V03_LOCUS21651</name>
</gene>
<organism evidence="6">
    <name type="scientific">Medioppia subpectinata</name>
    <dbReference type="NCBI Taxonomy" id="1979941"/>
    <lineage>
        <taxon>Eukaryota</taxon>
        <taxon>Metazoa</taxon>
        <taxon>Ecdysozoa</taxon>
        <taxon>Arthropoda</taxon>
        <taxon>Chelicerata</taxon>
        <taxon>Arachnida</taxon>
        <taxon>Acari</taxon>
        <taxon>Acariformes</taxon>
        <taxon>Sarcoptiformes</taxon>
        <taxon>Oribatida</taxon>
        <taxon>Brachypylina</taxon>
        <taxon>Oppioidea</taxon>
        <taxon>Oppiidae</taxon>
        <taxon>Medioppia</taxon>
    </lineage>
</organism>
<dbReference type="GO" id="GO:0003990">
    <property type="term" value="F:acetylcholinesterase activity"/>
    <property type="evidence" value="ECO:0007669"/>
    <property type="project" value="TreeGrafter"/>
</dbReference>
<dbReference type="GO" id="GO:0005615">
    <property type="term" value="C:extracellular space"/>
    <property type="evidence" value="ECO:0007669"/>
    <property type="project" value="TreeGrafter"/>
</dbReference>
<dbReference type="Pfam" id="PF00135">
    <property type="entry name" value="COesterase"/>
    <property type="match status" value="1"/>
</dbReference>
<dbReference type="InterPro" id="IPR050654">
    <property type="entry name" value="AChE-related_enzymes"/>
</dbReference>
<dbReference type="EMBL" id="CAJPIZ010041359">
    <property type="protein sequence ID" value="CAG2121705.1"/>
    <property type="molecule type" value="Genomic_DNA"/>
</dbReference>
<dbReference type="EMBL" id="OC895934">
    <property type="protein sequence ID" value="CAD7647870.1"/>
    <property type="molecule type" value="Genomic_DNA"/>
</dbReference>
<keyword evidence="3" id="KW-0378">Hydrolase</keyword>
<accession>A0A7R9LWD3</accession>
<protein>
    <recommendedName>
        <fullName evidence="5">Carboxylesterase type B domain-containing protein</fullName>
    </recommendedName>
</protein>
<evidence type="ECO:0000256" key="4">
    <source>
        <dbReference type="ARBA" id="ARBA00023180"/>
    </source>
</evidence>
<dbReference type="SUPFAM" id="SSF53474">
    <property type="entry name" value="alpha/beta-Hydrolases"/>
    <property type="match status" value="1"/>
</dbReference>
<dbReference type="InterPro" id="IPR002018">
    <property type="entry name" value="CarbesteraseB"/>
</dbReference>
<dbReference type="GO" id="GO:0006581">
    <property type="term" value="P:acetylcholine catabolic process"/>
    <property type="evidence" value="ECO:0007669"/>
    <property type="project" value="TreeGrafter"/>
</dbReference>
<dbReference type="AlphaFoldDB" id="A0A7R9LWD3"/>
<feature type="non-terminal residue" evidence="6">
    <location>
        <position position="1"/>
    </location>
</feature>
<reference evidence="6" key="1">
    <citation type="submission" date="2020-11" db="EMBL/GenBank/DDBJ databases">
        <authorList>
            <person name="Tran Van P."/>
        </authorList>
    </citation>
    <scope>NUCLEOTIDE SEQUENCE</scope>
</reference>
<keyword evidence="4" id="KW-0325">Glycoprotein</keyword>
<dbReference type="OrthoDB" id="3200163at2759"/>
<dbReference type="InterPro" id="IPR029058">
    <property type="entry name" value="AB_hydrolase_fold"/>
</dbReference>
<comment type="similarity">
    <text evidence="1">Belongs to the type-B carboxylesterase/lipase family.</text>
</comment>
<evidence type="ECO:0000259" key="5">
    <source>
        <dbReference type="Pfam" id="PF00135"/>
    </source>
</evidence>
<evidence type="ECO:0000313" key="6">
    <source>
        <dbReference type="EMBL" id="CAD7647870.1"/>
    </source>
</evidence>
<dbReference type="PANTHER" id="PTHR43918">
    <property type="entry name" value="ACETYLCHOLINESTERASE"/>
    <property type="match status" value="1"/>
</dbReference>
<name>A0A7R9LWD3_9ACAR</name>
<dbReference type="Gene3D" id="3.40.50.1820">
    <property type="entry name" value="alpha/beta hydrolase"/>
    <property type="match status" value="1"/>
</dbReference>
<evidence type="ECO:0000313" key="7">
    <source>
        <dbReference type="Proteomes" id="UP000759131"/>
    </source>
</evidence>
<keyword evidence="2" id="KW-0719">Serine esterase</keyword>
<evidence type="ECO:0000256" key="3">
    <source>
        <dbReference type="ARBA" id="ARBA00022801"/>
    </source>
</evidence>
<keyword evidence="7" id="KW-1185">Reference proteome</keyword>